<proteinExistence type="predicted"/>
<organism evidence="2">
    <name type="scientific">Iconisemion striatum</name>
    <dbReference type="NCBI Taxonomy" id="60296"/>
    <lineage>
        <taxon>Eukaryota</taxon>
        <taxon>Metazoa</taxon>
        <taxon>Chordata</taxon>
        <taxon>Craniata</taxon>
        <taxon>Vertebrata</taxon>
        <taxon>Euteleostomi</taxon>
        <taxon>Actinopterygii</taxon>
        <taxon>Neopterygii</taxon>
        <taxon>Teleostei</taxon>
        <taxon>Neoteleostei</taxon>
        <taxon>Acanthomorphata</taxon>
        <taxon>Ovalentaria</taxon>
        <taxon>Atherinomorphae</taxon>
        <taxon>Cyprinodontiformes</taxon>
        <taxon>Nothobranchiidae</taxon>
        <taxon>Iconisemion</taxon>
    </lineage>
</organism>
<reference evidence="2" key="1">
    <citation type="submission" date="2016-05" db="EMBL/GenBank/DDBJ databases">
        <authorList>
            <person name="Lavstsen T."/>
            <person name="Jespersen J.S."/>
        </authorList>
    </citation>
    <scope>NUCLEOTIDE SEQUENCE</scope>
    <source>
        <tissue evidence="2">Brain</tissue>
    </source>
</reference>
<dbReference type="PANTHER" id="PTHR22803">
    <property type="entry name" value="MANNOSE, PHOSPHOLIPASE, LECTIN RECEPTOR RELATED"/>
    <property type="match status" value="1"/>
</dbReference>
<dbReference type="InterPro" id="IPR001304">
    <property type="entry name" value="C-type_lectin-like"/>
</dbReference>
<dbReference type="Gene3D" id="3.10.100.10">
    <property type="entry name" value="Mannose-Binding Protein A, subunit A"/>
    <property type="match status" value="1"/>
</dbReference>
<protein>
    <recommendedName>
        <fullName evidence="1">C-type lectin domain-containing protein</fullName>
    </recommendedName>
</protein>
<sequence length="142" mass="16911">ILGAKLNASYNQLKDEFLGRWCSDRWTRYEDKCYFRSTEMKSWSDSRKQCQDHGADLVIINSREEQNFVAELSLNRESWIGLRRVQREGTRTYEWTWVDGSPLTDEFWAAGQGSYGYATCCTDDQKWKRSYETYPLNWICEK</sequence>
<dbReference type="InterPro" id="IPR016187">
    <property type="entry name" value="CTDL_fold"/>
</dbReference>
<dbReference type="EMBL" id="HADX01009887">
    <property type="protein sequence ID" value="SBP32119.1"/>
    <property type="molecule type" value="Transcribed_RNA"/>
</dbReference>
<accession>A0A1A7YPP1</accession>
<dbReference type="InterPro" id="IPR016186">
    <property type="entry name" value="C-type_lectin-like/link_sf"/>
</dbReference>
<feature type="non-terminal residue" evidence="2">
    <location>
        <position position="1"/>
    </location>
</feature>
<dbReference type="Pfam" id="PF00059">
    <property type="entry name" value="Lectin_C"/>
    <property type="match status" value="1"/>
</dbReference>
<dbReference type="AlphaFoldDB" id="A0A1A7YPP1"/>
<dbReference type="PROSITE" id="PS50041">
    <property type="entry name" value="C_TYPE_LECTIN_2"/>
    <property type="match status" value="1"/>
</dbReference>
<reference evidence="2" key="2">
    <citation type="submission" date="2016-06" db="EMBL/GenBank/DDBJ databases">
        <title>The genome of a short-lived fish provides insights into sex chromosome evolution and the genetic control of aging.</title>
        <authorList>
            <person name="Reichwald K."/>
            <person name="Felder M."/>
            <person name="Petzold A."/>
            <person name="Koch P."/>
            <person name="Groth M."/>
            <person name="Platzer M."/>
        </authorList>
    </citation>
    <scope>NUCLEOTIDE SEQUENCE</scope>
    <source>
        <tissue evidence="2">Brain</tissue>
    </source>
</reference>
<dbReference type="InterPro" id="IPR050111">
    <property type="entry name" value="C-type_lectin/snaclec_domain"/>
</dbReference>
<feature type="domain" description="C-type lectin" evidence="1">
    <location>
        <begin position="29"/>
        <end position="141"/>
    </location>
</feature>
<evidence type="ECO:0000259" key="1">
    <source>
        <dbReference type="PROSITE" id="PS50041"/>
    </source>
</evidence>
<gene>
    <name evidence="2" type="primary">Nfu_g_1_003766</name>
</gene>
<dbReference type="SUPFAM" id="SSF56436">
    <property type="entry name" value="C-type lectin-like"/>
    <property type="match status" value="1"/>
</dbReference>
<dbReference type="SMART" id="SM00034">
    <property type="entry name" value="CLECT"/>
    <property type="match status" value="1"/>
</dbReference>
<evidence type="ECO:0000313" key="2">
    <source>
        <dbReference type="EMBL" id="SBP32119.1"/>
    </source>
</evidence>
<name>A0A1A7YPP1_9TELE</name>